<evidence type="ECO:0000313" key="4">
    <source>
        <dbReference type="Proteomes" id="UP000492821"/>
    </source>
</evidence>
<dbReference type="CDD" id="cd07061">
    <property type="entry name" value="HP_HAP_like"/>
    <property type="match status" value="1"/>
</dbReference>
<dbReference type="PROSITE" id="PS00616">
    <property type="entry name" value="HIS_ACID_PHOSPHAT_1"/>
    <property type="match status" value="1"/>
</dbReference>
<dbReference type="PANTHER" id="PTHR11567:SF210">
    <property type="entry name" value="ACID PHOSPHATASE 5-RELATED"/>
    <property type="match status" value="1"/>
</dbReference>
<evidence type="ECO:0000256" key="2">
    <source>
        <dbReference type="ARBA" id="ARBA00005375"/>
    </source>
</evidence>
<dbReference type="InterPro" id="IPR050645">
    <property type="entry name" value="Histidine_acid_phosphatase"/>
</dbReference>
<dbReference type="Pfam" id="PF00328">
    <property type="entry name" value="His_Phos_2"/>
    <property type="match status" value="1"/>
</dbReference>
<dbReference type="AlphaFoldDB" id="A0A7E4V0H5"/>
<proteinExistence type="inferred from homology"/>
<accession>A0A7E4V0H5</accession>
<keyword evidence="3" id="KW-0732">Signal</keyword>
<comment type="similarity">
    <text evidence="2">Belongs to the histidine acid phosphatase family.</text>
</comment>
<reference evidence="4" key="1">
    <citation type="journal article" date="2013" name="Genetics">
        <title>The draft genome and transcriptome of Panagrellus redivivus are shaped by the harsh demands of a free-living lifestyle.</title>
        <authorList>
            <person name="Srinivasan J."/>
            <person name="Dillman A.R."/>
            <person name="Macchietto M.G."/>
            <person name="Heikkinen L."/>
            <person name="Lakso M."/>
            <person name="Fracchia K.M."/>
            <person name="Antoshechkin I."/>
            <person name="Mortazavi A."/>
            <person name="Wong G."/>
            <person name="Sternberg P.W."/>
        </authorList>
    </citation>
    <scope>NUCLEOTIDE SEQUENCE [LARGE SCALE GENOMIC DNA]</scope>
    <source>
        <strain evidence="4">MT8872</strain>
    </source>
</reference>
<dbReference type="GO" id="GO:0003993">
    <property type="term" value="F:acid phosphatase activity"/>
    <property type="evidence" value="ECO:0007669"/>
    <property type="project" value="UniProtKB-EC"/>
</dbReference>
<dbReference type="InterPro" id="IPR000560">
    <property type="entry name" value="His_Pase_clade-2"/>
</dbReference>
<keyword evidence="4" id="KW-1185">Reference proteome</keyword>
<dbReference type="SUPFAM" id="SSF53254">
    <property type="entry name" value="Phosphoglycerate mutase-like"/>
    <property type="match status" value="1"/>
</dbReference>
<dbReference type="InterPro" id="IPR033379">
    <property type="entry name" value="Acid_Pase_AS"/>
</dbReference>
<feature type="signal peptide" evidence="3">
    <location>
        <begin position="1"/>
        <end position="22"/>
    </location>
</feature>
<sequence>MLAEFRGRWIAFLVVFVVKVCADQLVLVQSVFRHGDRTPEGRYPTDPYKESFWPASYGELTTVGMQQQLTQGLKLRARYQVEENFLPKDYKDFNIYVRSSDVNRTLMSAYSQLEGFFSASSNTYPSENAVWPGRYTPVPVHTVDILTDNLMIASLPCARRTQLQQARAKNAQYQAFIAQQRPLLNTIAQNGGFNGTSSSFDPYKAFTDFYSSISVETIYNLQLPDWVTPALWLEFTYGNYRSNEFLAGEAGFGVPEDPELLSLGGGTLLQTLISNMDLAISGSSKVRYRMFSGHETTLGALLRTLGAKEALLGLPLSDYAAVLLFELWKSTTNYKDYYYIRMVYSANDHSPFKTVTQLIKGCSGASNCDLNAFKSRSEPYFPKGGNMTYACVTQ</sequence>
<dbReference type="PANTHER" id="PTHR11567">
    <property type="entry name" value="ACID PHOSPHATASE-RELATED"/>
    <property type="match status" value="1"/>
</dbReference>
<dbReference type="WBParaSite" id="Pan_g15078.t1">
    <property type="protein sequence ID" value="Pan_g15078.t1"/>
    <property type="gene ID" value="Pan_g15078"/>
</dbReference>
<comment type="catalytic activity">
    <reaction evidence="1">
        <text>a phosphate monoester + H2O = an alcohol + phosphate</text>
        <dbReference type="Rhea" id="RHEA:15017"/>
        <dbReference type="ChEBI" id="CHEBI:15377"/>
        <dbReference type="ChEBI" id="CHEBI:30879"/>
        <dbReference type="ChEBI" id="CHEBI:43474"/>
        <dbReference type="ChEBI" id="CHEBI:67140"/>
        <dbReference type="EC" id="3.1.3.2"/>
    </reaction>
</comment>
<name>A0A7E4V0H5_PANRE</name>
<feature type="chain" id="PRO_5028878752" evidence="3">
    <location>
        <begin position="23"/>
        <end position="394"/>
    </location>
</feature>
<evidence type="ECO:0000313" key="5">
    <source>
        <dbReference type="WBParaSite" id="Pan_g15078.t1"/>
    </source>
</evidence>
<dbReference type="Gene3D" id="3.40.50.1240">
    <property type="entry name" value="Phosphoglycerate mutase-like"/>
    <property type="match status" value="1"/>
</dbReference>
<dbReference type="Proteomes" id="UP000492821">
    <property type="component" value="Unassembled WGS sequence"/>
</dbReference>
<dbReference type="InterPro" id="IPR029033">
    <property type="entry name" value="His_PPase_superfam"/>
</dbReference>
<evidence type="ECO:0000256" key="3">
    <source>
        <dbReference type="SAM" id="SignalP"/>
    </source>
</evidence>
<evidence type="ECO:0000256" key="1">
    <source>
        <dbReference type="ARBA" id="ARBA00000032"/>
    </source>
</evidence>
<reference evidence="5" key="2">
    <citation type="submission" date="2020-10" db="UniProtKB">
        <authorList>
            <consortium name="WormBaseParasite"/>
        </authorList>
    </citation>
    <scope>IDENTIFICATION</scope>
</reference>
<protein>
    <submittedName>
        <fullName evidence="5">Histidine acid phosphatase</fullName>
    </submittedName>
</protein>
<organism evidence="4 5">
    <name type="scientific">Panagrellus redivivus</name>
    <name type="common">Microworm</name>
    <dbReference type="NCBI Taxonomy" id="6233"/>
    <lineage>
        <taxon>Eukaryota</taxon>
        <taxon>Metazoa</taxon>
        <taxon>Ecdysozoa</taxon>
        <taxon>Nematoda</taxon>
        <taxon>Chromadorea</taxon>
        <taxon>Rhabditida</taxon>
        <taxon>Tylenchina</taxon>
        <taxon>Panagrolaimomorpha</taxon>
        <taxon>Panagrolaimoidea</taxon>
        <taxon>Panagrolaimidae</taxon>
        <taxon>Panagrellus</taxon>
    </lineage>
</organism>